<name>A0A1M5W5E2_9FLAO</name>
<dbReference type="InterPro" id="IPR015890">
    <property type="entry name" value="Chorismate_C"/>
</dbReference>
<evidence type="ECO:0000256" key="4">
    <source>
        <dbReference type="ARBA" id="ARBA00023235"/>
    </source>
</evidence>
<evidence type="ECO:0000259" key="6">
    <source>
        <dbReference type="Pfam" id="PF00425"/>
    </source>
</evidence>
<dbReference type="OrthoDB" id="9806579at2"/>
<evidence type="ECO:0000313" key="8">
    <source>
        <dbReference type="Proteomes" id="UP000184109"/>
    </source>
</evidence>
<dbReference type="PANTHER" id="PTHR42839:SF2">
    <property type="entry name" value="ISOCHORISMATE SYNTHASE ENTC"/>
    <property type="match status" value="1"/>
</dbReference>
<dbReference type="NCBIfam" id="TIGR00543">
    <property type="entry name" value="isochor_syn"/>
    <property type="match status" value="1"/>
</dbReference>
<dbReference type="Pfam" id="PF00425">
    <property type="entry name" value="Chorismate_bind"/>
    <property type="match status" value="1"/>
</dbReference>
<reference evidence="8" key="1">
    <citation type="submission" date="2016-11" db="EMBL/GenBank/DDBJ databases">
        <authorList>
            <person name="Varghese N."/>
            <person name="Submissions S."/>
        </authorList>
    </citation>
    <scope>NUCLEOTIDE SEQUENCE [LARGE SCALE GENOMIC DNA]</scope>
    <source>
        <strain evidence="8">DSM 100572</strain>
    </source>
</reference>
<dbReference type="AlphaFoldDB" id="A0A1M5W5E2"/>
<evidence type="ECO:0000256" key="1">
    <source>
        <dbReference type="ARBA" id="ARBA00000799"/>
    </source>
</evidence>
<dbReference type="InterPro" id="IPR004561">
    <property type="entry name" value="IsoChor_synthase"/>
</dbReference>
<dbReference type="InterPro" id="IPR005801">
    <property type="entry name" value="ADC_synthase"/>
</dbReference>
<organism evidence="7 8">
    <name type="scientific">Wenyingzhuangia marina</name>
    <dbReference type="NCBI Taxonomy" id="1195760"/>
    <lineage>
        <taxon>Bacteria</taxon>
        <taxon>Pseudomonadati</taxon>
        <taxon>Bacteroidota</taxon>
        <taxon>Flavobacteriia</taxon>
        <taxon>Flavobacteriales</taxon>
        <taxon>Flavobacteriaceae</taxon>
        <taxon>Wenyingzhuangia</taxon>
    </lineage>
</organism>
<keyword evidence="4" id="KW-0413">Isomerase</keyword>
<proteinExistence type="inferred from homology"/>
<sequence length="344" mass="39304">MKYSEQINYAFEAKKPFVAYKNPNENKVHVIIQKNDELIEFDDFNSSGYVFAPFNSDEKAYLIQPDLYFTDEVKSFEFDSEFIENKEQEVEKSTHINIVKNAIKTIQDTEVSKIVVSRKEEVSVSDFNLLEVYNKLMSKYPNAYVYVWYHPKVGLWMGATPETLLKVKDGHFSTMALAGTQAFKGNLNPVWGAKELEEQQMVADFIKQHLENVVESLELSEVETVKAGSLLHLKTNITGKIHQQKDIASLVKLLHPTPAVCGLPKELSKMFILENENYNRSFYSGYLGNINMNNETSFFVNLRCFQFINNTIVLYVGGGITAESIAEKEWEETVAKSQIIKAVL</sequence>
<comment type="similarity">
    <text evidence="2">Belongs to the isochorismate synthase family.</text>
</comment>
<dbReference type="Gene3D" id="3.60.120.10">
    <property type="entry name" value="Anthranilate synthase"/>
    <property type="match status" value="1"/>
</dbReference>
<feature type="domain" description="Chorismate-utilising enzyme C-terminal" evidence="6">
    <location>
        <begin position="93"/>
        <end position="336"/>
    </location>
</feature>
<dbReference type="GO" id="GO:0008909">
    <property type="term" value="F:isochorismate synthase activity"/>
    <property type="evidence" value="ECO:0007669"/>
    <property type="project" value="UniProtKB-EC"/>
</dbReference>
<evidence type="ECO:0000256" key="2">
    <source>
        <dbReference type="ARBA" id="ARBA00005297"/>
    </source>
</evidence>
<dbReference type="SUPFAM" id="SSF56322">
    <property type="entry name" value="ADC synthase"/>
    <property type="match status" value="1"/>
</dbReference>
<dbReference type="STRING" id="1195760.SAMN05444281_2232"/>
<keyword evidence="8" id="KW-1185">Reference proteome</keyword>
<dbReference type="EMBL" id="FQXQ01000004">
    <property type="protein sequence ID" value="SHH82661.1"/>
    <property type="molecule type" value="Genomic_DNA"/>
</dbReference>
<evidence type="ECO:0000313" key="7">
    <source>
        <dbReference type="EMBL" id="SHH82661.1"/>
    </source>
</evidence>
<comment type="catalytic activity">
    <reaction evidence="1">
        <text>chorismate = isochorismate</text>
        <dbReference type="Rhea" id="RHEA:18985"/>
        <dbReference type="ChEBI" id="CHEBI:29748"/>
        <dbReference type="ChEBI" id="CHEBI:29780"/>
        <dbReference type="EC" id="5.4.4.2"/>
    </reaction>
</comment>
<gene>
    <name evidence="7" type="ORF">SAMN05444281_2232</name>
</gene>
<protein>
    <recommendedName>
        <fullName evidence="3">isochorismate synthase</fullName>
        <ecNumber evidence="3">5.4.4.2</ecNumber>
    </recommendedName>
    <alternativeName>
        <fullName evidence="5">Isochorismate mutase</fullName>
    </alternativeName>
</protein>
<accession>A0A1M5W5E2</accession>
<dbReference type="Proteomes" id="UP000184109">
    <property type="component" value="Unassembled WGS sequence"/>
</dbReference>
<evidence type="ECO:0000256" key="5">
    <source>
        <dbReference type="ARBA" id="ARBA00041564"/>
    </source>
</evidence>
<dbReference type="EC" id="5.4.4.2" evidence="3"/>
<dbReference type="RefSeq" id="WP_084730266.1">
    <property type="nucleotide sequence ID" value="NZ_BMEN01000004.1"/>
</dbReference>
<evidence type="ECO:0000256" key="3">
    <source>
        <dbReference type="ARBA" id="ARBA00012824"/>
    </source>
</evidence>
<dbReference type="PANTHER" id="PTHR42839">
    <property type="entry name" value="ISOCHORISMATE SYNTHASE ENTC"/>
    <property type="match status" value="1"/>
</dbReference>